<evidence type="ECO:0000259" key="2">
    <source>
        <dbReference type="Pfam" id="PF00534"/>
    </source>
</evidence>
<dbReference type="eggNOG" id="COG0438">
    <property type="taxonomic scope" value="Bacteria"/>
</dbReference>
<dbReference type="GO" id="GO:0009103">
    <property type="term" value="P:lipopolysaccharide biosynthetic process"/>
    <property type="evidence" value="ECO:0007669"/>
    <property type="project" value="TreeGrafter"/>
</dbReference>
<dbReference type="AlphaFoldDB" id="H8L4R3"/>
<sequence>MKIGIDYRPAVAAPWSGIGRQVLAMTRVLASSPGDQLLRYSGGVAEGSDAWPALPPVSCPARLQPVDGMHRPQERLPFEARFLPHALDRDGIEVYIATANRGLPWLLRRPSYRRVLLLHDLFQWDQPEIQARPLKALAYRMIERVSLSTSLRSADVIWAPSRYTMNEAARRFPMLQQRLRWLPNCVPPLPSFRPGQRPEVLSALPARYWLAVGTRGARKNIERLLTAWTGLRTQGAAVPDLVLVGQREDLPAGLRDWPGLHLIRDVDDEALGAIYQAAECLWHPAWAEGFGLPVVEALAAGTAVAVARGTALDEVTPDDAPRFDPHDTSAIAQLMLRLGKTPAGGSQRARQNFAARFAPEAYARCLRGLIAELRT</sequence>
<dbReference type="GO" id="GO:0016757">
    <property type="term" value="F:glycosyltransferase activity"/>
    <property type="evidence" value="ECO:0007669"/>
    <property type="project" value="InterPro"/>
</dbReference>
<dbReference type="Proteomes" id="UP000005234">
    <property type="component" value="Chromosome"/>
</dbReference>
<dbReference type="OrthoDB" id="9801609at2"/>
<dbReference type="KEGG" id="fau:Fraau_0499"/>
<dbReference type="Gene3D" id="3.40.50.2000">
    <property type="entry name" value="Glycogen Phosphorylase B"/>
    <property type="match status" value="2"/>
</dbReference>
<dbReference type="STRING" id="767434.Fraau_0499"/>
<evidence type="ECO:0000313" key="4">
    <source>
        <dbReference type="Proteomes" id="UP000005234"/>
    </source>
</evidence>
<name>H8L4R3_FRAAD</name>
<evidence type="ECO:0000256" key="1">
    <source>
        <dbReference type="ARBA" id="ARBA00022679"/>
    </source>
</evidence>
<dbReference type="SUPFAM" id="SSF53756">
    <property type="entry name" value="UDP-Glycosyltransferase/glycogen phosphorylase"/>
    <property type="match status" value="1"/>
</dbReference>
<dbReference type="PANTHER" id="PTHR46401">
    <property type="entry name" value="GLYCOSYLTRANSFERASE WBBK-RELATED"/>
    <property type="match status" value="1"/>
</dbReference>
<dbReference type="EMBL" id="CP003350">
    <property type="protein sequence ID" value="AFC84986.1"/>
    <property type="molecule type" value="Genomic_DNA"/>
</dbReference>
<accession>H8L4R3</accession>
<protein>
    <submittedName>
        <fullName evidence="3">Glycosyltransferase</fullName>
    </submittedName>
</protein>
<dbReference type="InterPro" id="IPR001296">
    <property type="entry name" value="Glyco_trans_1"/>
</dbReference>
<reference evidence="3" key="1">
    <citation type="submission" date="2012-02" db="EMBL/GenBank/DDBJ databases">
        <title>The complete genome of Frateuria aurantia DSM 6220.</title>
        <authorList>
            <consortium name="US DOE Joint Genome Institute (JGI-PGF)"/>
            <person name="Lucas S."/>
            <person name="Copeland A."/>
            <person name="Lapidus A."/>
            <person name="Glavina del Rio T."/>
            <person name="Dalin E."/>
            <person name="Tice H."/>
            <person name="Bruce D."/>
            <person name="Goodwin L."/>
            <person name="Pitluck S."/>
            <person name="Peters L."/>
            <person name="Ovchinnikova G."/>
            <person name="Teshima H."/>
            <person name="Kyrpides N."/>
            <person name="Mavromatis K."/>
            <person name="Ivanova N."/>
            <person name="Brettin T."/>
            <person name="Detter J.C."/>
            <person name="Han C."/>
            <person name="Larimer F."/>
            <person name="Land M."/>
            <person name="Hauser L."/>
            <person name="Markowitz V."/>
            <person name="Cheng J.-F."/>
            <person name="Hugenholtz P."/>
            <person name="Woyke T."/>
            <person name="Wu D."/>
            <person name="Brambilla E."/>
            <person name="Klenk H.-P."/>
            <person name="Eisen J.A."/>
        </authorList>
    </citation>
    <scope>NUCLEOTIDE SEQUENCE</scope>
    <source>
        <strain evidence="3">DSM 6220</strain>
    </source>
</reference>
<dbReference type="RefSeq" id="WP_014401992.1">
    <property type="nucleotide sequence ID" value="NC_017033.1"/>
</dbReference>
<dbReference type="HOGENOM" id="CLU_009583_27_6_6"/>
<dbReference type="CDD" id="cd03809">
    <property type="entry name" value="GT4_MtfB-like"/>
    <property type="match status" value="1"/>
</dbReference>
<keyword evidence="4" id="KW-1185">Reference proteome</keyword>
<evidence type="ECO:0000313" key="3">
    <source>
        <dbReference type="EMBL" id="AFC84986.1"/>
    </source>
</evidence>
<dbReference type="PANTHER" id="PTHR46401:SF2">
    <property type="entry name" value="GLYCOSYLTRANSFERASE WBBK-RELATED"/>
    <property type="match status" value="1"/>
</dbReference>
<dbReference type="Pfam" id="PF00534">
    <property type="entry name" value="Glycos_transf_1"/>
    <property type="match status" value="1"/>
</dbReference>
<gene>
    <name evidence="3" type="ordered locus">Fraau_0499</name>
</gene>
<proteinExistence type="predicted"/>
<feature type="domain" description="Glycosyl transferase family 1" evidence="2">
    <location>
        <begin position="206"/>
        <end position="342"/>
    </location>
</feature>
<organism evidence="3 4">
    <name type="scientific">Frateuria aurantia (strain ATCC 33424 / DSM 6220 / KCTC 2777 / LMG 1558 / NBRC 3245 / NCIMB 13370)</name>
    <name type="common">Acetobacter aurantius</name>
    <dbReference type="NCBI Taxonomy" id="767434"/>
    <lineage>
        <taxon>Bacteria</taxon>
        <taxon>Pseudomonadati</taxon>
        <taxon>Pseudomonadota</taxon>
        <taxon>Gammaproteobacteria</taxon>
        <taxon>Lysobacterales</taxon>
        <taxon>Rhodanobacteraceae</taxon>
        <taxon>Frateuria</taxon>
    </lineage>
</organism>
<keyword evidence="1 3" id="KW-0808">Transferase</keyword>